<dbReference type="AlphaFoldDB" id="R9B520"/>
<comment type="caution">
    <text evidence="1">The sequence shown here is derived from an EMBL/GenBank/DDBJ whole genome shotgun (WGS) entry which is preliminary data.</text>
</comment>
<organism evidence="1 2">
    <name type="scientific">Acinetobacter tandoii DSM 14970 = CIP 107469</name>
    <dbReference type="NCBI Taxonomy" id="1120927"/>
    <lineage>
        <taxon>Bacteria</taxon>
        <taxon>Pseudomonadati</taxon>
        <taxon>Pseudomonadota</taxon>
        <taxon>Gammaproteobacteria</taxon>
        <taxon>Moraxellales</taxon>
        <taxon>Moraxellaceae</taxon>
        <taxon>Acinetobacter</taxon>
    </lineage>
</organism>
<gene>
    <name evidence="1" type="ORF">I593_01058</name>
</gene>
<accession>R9B520</accession>
<keyword evidence="2" id="KW-1185">Reference proteome</keyword>
<dbReference type="EMBL" id="AQFM01000032">
    <property type="protein sequence ID" value="EOR09350.1"/>
    <property type="molecule type" value="Genomic_DNA"/>
</dbReference>
<protein>
    <submittedName>
        <fullName evidence="1">Uncharacterized protein</fullName>
    </submittedName>
</protein>
<dbReference type="Proteomes" id="UP000016201">
    <property type="component" value="Unassembled WGS sequence"/>
</dbReference>
<evidence type="ECO:0000313" key="2">
    <source>
        <dbReference type="Proteomes" id="UP000016201"/>
    </source>
</evidence>
<proteinExistence type="predicted"/>
<sequence length="169" mass="20125">MSNETYCIIRLNDLKSFFELNFLHYPTLVIFHIYIKNEKAQRESCIYRESNEETKFENFCLEFIPLKRFEIDQIVISVNFAEKNLKIPEICIVSGLFSSQGMNRKFCQKNHLLWSNAYAFKKTNKILTHEIKHEPIEHRLGFAMCWAKPTNDISNNYFYESSVQNEGIY</sequence>
<name>R9B520_9GAMM</name>
<evidence type="ECO:0000313" key="1">
    <source>
        <dbReference type="EMBL" id="EOR09350.1"/>
    </source>
</evidence>
<reference evidence="1 2" key="1">
    <citation type="submission" date="2013-03" db="EMBL/GenBank/DDBJ databases">
        <title>The Genome Sequence of Acinetobacter tandoii CIP 107469.</title>
        <authorList>
            <consortium name="The Broad Institute Genome Sequencing Platform"/>
            <consortium name="The Broad Institute Genome Sequencing Center for Infectious Disease"/>
            <person name="Cerqueira G."/>
            <person name="Feldgarden M."/>
            <person name="Courvalin P."/>
            <person name="Perichon B."/>
            <person name="Grillot-Courvalin C."/>
            <person name="Clermont D."/>
            <person name="Rocha E."/>
            <person name="Yoon E.-J."/>
            <person name="Nemec A."/>
            <person name="Walker B."/>
            <person name="Young S.K."/>
            <person name="Zeng Q."/>
            <person name="Gargeya S."/>
            <person name="Fitzgerald M."/>
            <person name="Haas B."/>
            <person name="Abouelleil A."/>
            <person name="Alvarado L."/>
            <person name="Arachchi H.M."/>
            <person name="Berlin A.M."/>
            <person name="Chapman S.B."/>
            <person name="Dewar J."/>
            <person name="Goldberg J."/>
            <person name="Griggs A."/>
            <person name="Gujja S."/>
            <person name="Hansen M."/>
            <person name="Howarth C."/>
            <person name="Imamovic A."/>
            <person name="Larimer J."/>
            <person name="McCowan C."/>
            <person name="Murphy C."/>
            <person name="Neiman D."/>
            <person name="Pearson M."/>
            <person name="Priest M."/>
            <person name="Roberts A."/>
            <person name="Saif S."/>
            <person name="Shea T."/>
            <person name="Sisk P."/>
            <person name="Sykes S."/>
            <person name="Wortman J."/>
            <person name="Nusbaum C."/>
            <person name="Birren B."/>
        </authorList>
    </citation>
    <scope>NUCLEOTIDE SEQUENCE [LARGE SCALE GENOMIC DNA]</scope>
    <source>
        <strain evidence="1 2">CIP 107469</strain>
    </source>
</reference>
<dbReference type="RefSeq" id="WP_016166159.1">
    <property type="nucleotide sequence ID" value="NZ_JHZG01000009.1"/>
</dbReference>